<dbReference type="AlphaFoldDB" id="A0A4Y1ZZC6"/>
<evidence type="ECO:0000313" key="2">
    <source>
        <dbReference type="Proteomes" id="UP000499080"/>
    </source>
</evidence>
<keyword evidence="2" id="KW-1185">Reference proteome</keyword>
<organism evidence="1 2">
    <name type="scientific">Araneus ventricosus</name>
    <name type="common">Orbweaver spider</name>
    <name type="synonym">Epeira ventricosa</name>
    <dbReference type="NCBI Taxonomy" id="182803"/>
    <lineage>
        <taxon>Eukaryota</taxon>
        <taxon>Metazoa</taxon>
        <taxon>Ecdysozoa</taxon>
        <taxon>Arthropoda</taxon>
        <taxon>Chelicerata</taxon>
        <taxon>Arachnida</taxon>
        <taxon>Araneae</taxon>
        <taxon>Araneomorphae</taxon>
        <taxon>Entelegynae</taxon>
        <taxon>Araneoidea</taxon>
        <taxon>Araneidae</taxon>
        <taxon>Araneus</taxon>
    </lineage>
</organism>
<dbReference type="EMBL" id="BGPR01000002">
    <property type="protein sequence ID" value="GBL72842.1"/>
    <property type="molecule type" value="Genomic_DNA"/>
</dbReference>
<protein>
    <submittedName>
        <fullName evidence="1">Uncharacterized protein</fullName>
    </submittedName>
</protein>
<accession>A0A4Y1ZZC6</accession>
<reference evidence="1 2" key="1">
    <citation type="journal article" date="2019" name="Sci. Rep.">
        <title>Orb-weaving spider Araneus ventricosus genome elucidates the spidroin gene catalogue.</title>
        <authorList>
            <person name="Kono N."/>
            <person name="Nakamura H."/>
            <person name="Ohtoshi R."/>
            <person name="Moran D.A.P."/>
            <person name="Shinohara A."/>
            <person name="Yoshida Y."/>
            <person name="Fujiwara M."/>
            <person name="Mori M."/>
            <person name="Tomita M."/>
            <person name="Arakawa K."/>
        </authorList>
    </citation>
    <scope>NUCLEOTIDE SEQUENCE [LARGE SCALE GENOMIC DNA]</scope>
</reference>
<evidence type="ECO:0000313" key="1">
    <source>
        <dbReference type="EMBL" id="GBL72842.1"/>
    </source>
</evidence>
<comment type="caution">
    <text evidence="1">The sequence shown here is derived from an EMBL/GenBank/DDBJ whole genome shotgun (WGS) entry which is preliminary data.</text>
</comment>
<proteinExistence type="predicted"/>
<name>A0A4Y1ZZC6_ARAVE</name>
<dbReference type="Proteomes" id="UP000499080">
    <property type="component" value="Unassembled WGS sequence"/>
</dbReference>
<sequence>MTRTAPELEPPLQTSAPQQREDIWPSRYDLTCNRPNTRQMFSGIEFRTWKPSGPKPIVGWKRLQIIFSIYLKREKRTFLFLRQNPCFKKLFDILFSA</sequence>
<gene>
    <name evidence="1" type="ORF">AVEN_128042_1</name>
</gene>